<evidence type="ECO:0000313" key="1">
    <source>
        <dbReference type="EMBL" id="CAB4653918.1"/>
    </source>
</evidence>
<reference evidence="1" key="1">
    <citation type="submission" date="2020-05" db="EMBL/GenBank/DDBJ databases">
        <authorList>
            <person name="Chiriac C."/>
            <person name="Salcher M."/>
            <person name="Ghai R."/>
            <person name="Kavagutti S V."/>
        </authorList>
    </citation>
    <scope>NUCLEOTIDE SEQUENCE</scope>
</reference>
<dbReference type="AlphaFoldDB" id="A0A6J6KYG2"/>
<dbReference type="EMBL" id="CAEZWJ010000019">
    <property type="protein sequence ID" value="CAB4653918.1"/>
    <property type="molecule type" value="Genomic_DNA"/>
</dbReference>
<organism evidence="1">
    <name type="scientific">freshwater metagenome</name>
    <dbReference type="NCBI Taxonomy" id="449393"/>
    <lineage>
        <taxon>unclassified sequences</taxon>
        <taxon>metagenomes</taxon>
        <taxon>ecological metagenomes</taxon>
    </lineage>
</organism>
<sequence>MKKKNTKNGRRALEDIESFLKEVETWDDLNERKLTEEEMSVTSALLERSIWDRELCRAIAVARASGSTWERIGNLLGISPQAAHKKYAPIMKDAS</sequence>
<protein>
    <submittedName>
        <fullName evidence="1">Unannotated protein</fullName>
    </submittedName>
</protein>
<proteinExistence type="predicted"/>
<name>A0A6J6KYG2_9ZZZZ</name>
<gene>
    <name evidence="1" type="ORF">UFOPK2214_00786</name>
</gene>
<accession>A0A6J6KYG2</accession>